<feature type="domain" description="FZ" evidence="17">
    <location>
        <begin position="2932"/>
        <end position="3045"/>
    </location>
</feature>
<dbReference type="InterPro" id="IPR036055">
    <property type="entry name" value="LDL_receptor-like_sf"/>
</dbReference>
<reference evidence="20" key="1">
    <citation type="submission" date="2015-02" db="EMBL/GenBank/DDBJ databases">
        <title>Genome sequencing for Strongylocentrotus purpuratus.</title>
        <authorList>
            <person name="Murali S."/>
            <person name="Liu Y."/>
            <person name="Vee V."/>
            <person name="English A."/>
            <person name="Wang M."/>
            <person name="Skinner E."/>
            <person name="Han Y."/>
            <person name="Muzny D.M."/>
            <person name="Worley K.C."/>
            <person name="Gibbs R.A."/>
        </authorList>
    </citation>
    <scope>NUCLEOTIDE SEQUENCE</scope>
</reference>
<dbReference type="InParanoid" id="A0A7M7N1R7"/>
<dbReference type="PROSITE" id="PS50038">
    <property type="entry name" value="FZ"/>
    <property type="match status" value="5"/>
</dbReference>
<dbReference type="OrthoDB" id="6353231at2759"/>
<sequence length="3724" mass="406913">MSRRVAPEDVGDSSPRGGSPTLILVTPTVQFHGDPVPSINLNDPVPDKPVYSLGRLSPVETPDDRVFTKRSPRGLFSVAGETSSPLPDVERPSSSADIYPVPSTSSNRRNSDDAPVNVPDTKSTAKWSTGKVAGIVIGIILAVLAVCGVIAGVLVVLNSGEETATVSPTDPVFIEEVVVSSINVSGSLSFGDKVFTEAFNDSSSVDYIELETNFTSTMDLTFMSGEYSDVYNGTVVTGFSAGSIIVNFYVILLDISDYIVEDTQTSSGSAVEETDSYIAFIAQIETTALQIVTTVLEGATSDNSTSILVAIGVSEGSAIVTEVSVDAEIVTVAPPASTPTPEPTTTTTPTPTTTLPTTELPTSTTPTTVPTSTDAPTTETETSSVASTDGSTPGGQTTTDAMAAVDENETTTIYDEVPTNEVSVFGHGESLTIVSPNYPDNYSNHESVQWLVSGPEEYQIVAKFHTFNLESGYDFLTIGSGLDASDRPSQLMQLTGSALPDDVVSINNGMWLNFTSDYSVMGEGFWIEITVFGENDTDTGACNFTCGDGICLDSDDVCNGENDCSDFSDEDLCPQCTDLRFSTCEEVLSYNRTYFPNPTAQDRDSAISLIENTSILEECHEDFLLLFCGMLFADCPHGGPSRRPCKALCEEVTDACRESYLALVDAKWPIDCRHLSNEGNLEESYCIGGEGDLTGNSICGTRPAVDDYHSRIVGGVNADLGEFPWIAAVQMGGYFCGGTLINNQWVLTAAHCADGGEGSGDGMEPSDFTITLGIRHLLEHPESKVELGVDRVIVHPNYGEANGIANDIALLRLSEPVEFNDYVRPACLATLQNETMAYSRCWIAGWGSLFSGGYLSNDLQKAFVHLIDHDVCDQMYTDYNIIEEAEICAGYIRGGVDSCQGDSGGPLTCEGADGRWHLVGSTSWGVGCAEPRYPGVYARISQYTRWIEDTMGYVDNEDDFEVTSSAFGAGESVTIVSSNYPDDYMNHARMEWLISGPEDSQIVAIFHSFELESGYDFLTIGSGLNSSDHASHLVTLTGSVLPEDVVSTNNEMWLNYTSDYSVTRKGFWIEIMVFEMPNTTDEVPTNEVSVFGHGESLTVVSPNYPDNYPNHANVQWLVSGPEDYRAVAKFHTFDLESGYDFLRIGSGLNASDLTSQLGHLSGSSLPDEVVSINNEMWLNFSSDSSVNRNGFWIEITVFEPEDVVNGSEVSMFGYGESLTIVSPRYPDNYPNDANMQWVVSGPDGFQILASFQAFDLESGYDTLTIGSGLDPEVVSSQLVKLSGYLLPDDVISLNNELWLDFVSDHSVGRTGFWVEIKVFERDNSTNECDFMCGDGTTCIQSVDVCNGAHDCMDFSDEDVCPQCTDFRFSTCEEVLSYDRTYFPNPTAVDRDSAISLIEETSILEECHENFLLLFCSMLFADCPHGGPSRRPCKALCEEVTDACRGSYKELINEDWPIDCRQLSDDGNIDQSYCIGGEGDLTDESICGTRPAVDDYHSRIVGGVKADLGEFPWIAAVEMGGYFCGGTLINNRWVLTAAHCADGGEGSGDGMEPSDFTITLGIRHLLEHPESKVELAVDRVIVHPNYGDVNGIANDIALLRLSEPVDFNDYVRPACLATLQNETMAYSRCWIAGWGTLFSGGSLSNDLQKALVHLIDHDTCHHLYSEYNIVEEAEICAGYIEGGVDSCQGDSGGPLTCEGADGRWHLVGSTSWGIGCARPNYPGVYARISQYSGWIRDTMGKDDDDDDVEVNEFGLGESVMIVSPNFPSNYANNAKMEWLVSGPEDSRIVANFHSFELESDYDFLSIGWGFDSSDQTSLLVTLSGSNLPEDVVSISNEMWLTFTSDNSVTKQGFSVQISAFNITDDVPTNEVSFFGLGEALTIISPNYPDNYPNHASVQWLVSGPEDYRAVAKFHTFDLESGYDYLRIGSGLNAGDLTSQLVQLSGYSLPDEVVSINNEMWLNFTSDYSVSRDGFWIEIMVFKQENITDLVNGTEVSVFTYGESLSIVSPNYPDIYPNDANMKWLVSGPAKYRIVANFHAFDLESGYDFLRIGSGLDFQAQSSELVNLAGYSLPDDVISTNNNMWLIFTSDSSERRTGFWIEIKVLETDNSTDECDFMCGDGTCLESDDVCDGENDCSDFSDEDLCPHCTDLRFSTCEEVLSYDRTYFPNPTAQDRDSAISLIEETSILEECHEDFLLLFCSMLFADCPHGGPSRRPCKALCEEVTDACRESYKALMDEDWPIDCRQLSDDENLEESYCMGGEGDLTGESLCGTRPAVDDYHSRIVGGVNADLGEFPWIAAVQMGGYFCGGTLINNQWVLTAAHCADGMQASAFTITLGIRHLSDGDEHKVVREADSVVMHPDYGDVNGIANDIALVRLSEPVEFNDYVRPACLATIQNETMAYSRCWIAGWGTTFSGGSISNDLQKALVNIISHDICNGLYSQYGIVEEAELCAGYIEGGVDSCQGDSGGPLTCEGADGRWHLVGSTSWGIGCAQANYPGVYARISHFTDWIKDTMEFDDSSITDNDDDEDDTEISVFGMGEFLTVVSPNFPNNYTNEASMQWLVSGPPDSQIGATFHSFELESGYDFLSIGSGLDSSDQTSLLVTLSGSNLPEDVVSISNEMWLNFASDNSVTRQGFSIQISVVNMTDDAPTNEVSFFGLSESLTIVSPNYPDKYPNHANVQWLVSGPEDYRAVAKFHTFDLESGYDYLRIGSGLNAGDLTSQLVQLAGSSLPDEVVSINNEMWLNFTSDDSVRRDGFWIEIMVFRQENITDLFNGTEVSMFTYGESLTIVSPNYPDNYPNDANMKWLVSGPEKYRIVAKFHAFDLESDYDFLKVGSGLDPRVQSSELGNLTGYSLPNDVISTNNHMWLIFTSDHSERRTGFWIEIKVFETDNSTDECDFMCGDGTCLESDDVCDGENDCSDFSDEDLCPHCTDLRFSTCEEVLSYDRTYFPNPTAQDRDSAISLIEETSILEECHEDFLLLFCSMLFADCPHGGPSRRPCKALCEEVTDACRESYKALMDENWPIDCRQLSDDENLEESYCMGGEGDLTGESVCGTRPAVDDYHSRIVGGVNADLGEFPWIAAVQMGGYFCGGTLINNQWVLTAAHCADGMQASAFTVTLGIRHLSDGDEHKVVREADSVVMHPDYGDVNGIANDIALVRLSEPVEFNDYVRPACLATIQNETMAYSRCWIAGWGTTFSGGSISNDLQKALVNIISHDICNGLYSEYGIVEEAELCAGYIEGGVDSCQGDSGGPLTCEGADGRWHLVGSTSWGIGCAQANNPGVYARISHFTDWIKDTMEFDDSSITDNEDNSTDECDFLCGDDTCLESDDVCNGENDCSDFSDEDLCPHCTDLRFSTCEELLSYNRTYFPNPTAQDRDSAISLIEETSILEECHEDFLLLFCSMLFADCPHGGPSRRPCKALCEEVTDACRESYKALMDEDLPIDCRQLSDDENLEESYCIGGEGDLTGESLCGTRPAVDDYHSRIVGGVNAELGEFPWIASVQMGGYFCGGTLINNQWVLTAAHCADGMEASDFTVTLGIRHLSDSHEHKVVREADSVVMHPDYGDINGIANDIALVHLSEPVEFNDYVRPACLATIQNETMAYSRCWIAGWGTTSSGGFISNDLQKALVNIISHDICNGLYGEYGIVEEAELCAGYIEGGVDSCQGDSGGPLTCEGADGRWHLVGSTSWGIGCAQANYPGVYARISRYTTWIKDTMDNLE</sequence>
<dbReference type="GO" id="GO:0005615">
    <property type="term" value="C:extracellular space"/>
    <property type="evidence" value="ECO:0000318"/>
    <property type="project" value="GO_Central"/>
</dbReference>
<accession>A0A7M7N1R7</accession>
<feature type="domain" description="CUB" evidence="15">
    <location>
        <begin position="1205"/>
        <end position="1319"/>
    </location>
</feature>
<evidence type="ECO:0000256" key="5">
    <source>
        <dbReference type="ARBA" id="ARBA00022825"/>
    </source>
</evidence>
<dbReference type="CDD" id="cd00041">
    <property type="entry name" value="CUB"/>
    <property type="match status" value="10"/>
</dbReference>
<feature type="domain" description="CUB" evidence="15">
    <location>
        <begin position="2655"/>
        <end position="2765"/>
    </location>
</feature>
<feature type="compositionally biased region" description="Polar residues" evidence="13">
    <location>
        <begin position="92"/>
        <end position="108"/>
    </location>
</feature>
<dbReference type="Gene3D" id="2.40.10.10">
    <property type="entry name" value="Trypsin-like serine proteases"/>
    <property type="match status" value="5"/>
</dbReference>
<feature type="region of interest" description="Disordered" evidence="13">
    <location>
        <begin position="52"/>
        <end position="124"/>
    </location>
</feature>
<feature type="domain" description="FZ" evidence="17">
    <location>
        <begin position="2147"/>
        <end position="2260"/>
    </location>
</feature>
<evidence type="ECO:0000256" key="12">
    <source>
        <dbReference type="RuleBase" id="RU363034"/>
    </source>
</evidence>
<comment type="subcellular location">
    <subcellularLocation>
        <location evidence="1">Cell membrane</location>
        <topology evidence="1">Single-pass type II membrane protein</topology>
    </subcellularLocation>
</comment>
<dbReference type="Pfam" id="PF00431">
    <property type="entry name" value="CUB"/>
    <property type="match status" value="10"/>
</dbReference>
<dbReference type="CDD" id="cd07066">
    <property type="entry name" value="CRD_FZ"/>
    <property type="match status" value="5"/>
</dbReference>
<evidence type="ECO:0000259" key="16">
    <source>
        <dbReference type="PROSITE" id="PS50024"/>
    </source>
</evidence>
<feature type="compositionally biased region" description="Low complexity" evidence="13">
    <location>
        <begin position="343"/>
        <end position="384"/>
    </location>
</feature>
<dbReference type="InterPro" id="IPR002172">
    <property type="entry name" value="LDrepeatLR_classA_rpt"/>
</dbReference>
<dbReference type="PROSITE" id="PS50068">
    <property type="entry name" value="LDLRA_2"/>
    <property type="match status" value="5"/>
</dbReference>
<feature type="domain" description="FZ" evidence="17">
    <location>
        <begin position="576"/>
        <end position="689"/>
    </location>
</feature>
<comment type="caution">
    <text evidence="11">Lacks conserved residue(s) required for the propagation of feature annotation.</text>
</comment>
<keyword evidence="4 12" id="KW-0378">Hydrolase</keyword>
<feature type="domain" description="CUB" evidence="15">
    <location>
        <begin position="963"/>
        <end position="1074"/>
    </location>
</feature>
<dbReference type="PROSITE" id="PS01209">
    <property type="entry name" value="LDLRA_1"/>
    <property type="match status" value="5"/>
</dbReference>
<dbReference type="FunFam" id="2.60.120.290:FF:000056">
    <property type="entry name" value="C-type LECtin"/>
    <property type="match status" value="10"/>
</dbReference>
<dbReference type="SMART" id="SM00200">
    <property type="entry name" value="SEA"/>
    <property type="match status" value="1"/>
</dbReference>
<evidence type="ECO:0000256" key="6">
    <source>
        <dbReference type="ARBA" id="ARBA00022968"/>
    </source>
</evidence>
<dbReference type="EnsemblMetazoa" id="XM_030974120">
    <property type="protein sequence ID" value="XP_030829980"/>
    <property type="gene ID" value="LOC578975"/>
</dbReference>
<dbReference type="PRINTS" id="PR00722">
    <property type="entry name" value="CHYMOTRYPSIN"/>
</dbReference>
<dbReference type="SMART" id="SM00020">
    <property type="entry name" value="Tryp_SPc"/>
    <property type="match status" value="5"/>
</dbReference>
<feature type="domain" description="Peptidase S1" evidence="18">
    <location>
        <begin position="3488"/>
        <end position="3721"/>
    </location>
</feature>
<dbReference type="SMART" id="SM00042">
    <property type="entry name" value="CUB"/>
    <property type="match status" value="10"/>
</dbReference>
<dbReference type="InterPro" id="IPR023415">
    <property type="entry name" value="LDLR_class-A_CS"/>
</dbReference>
<dbReference type="SUPFAM" id="SSF63501">
    <property type="entry name" value="Frizzled cysteine-rich domain"/>
    <property type="match status" value="5"/>
</dbReference>
<dbReference type="GeneID" id="578975"/>
<protein>
    <submittedName>
        <fullName evidence="19">Uncharacterized protein</fullName>
    </submittedName>
</protein>
<feature type="region of interest" description="Disordered" evidence="13">
    <location>
        <begin position="332"/>
        <end position="399"/>
    </location>
</feature>
<feature type="domain" description="CUB" evidence="15">
    <location>
        <begin position="1857"/>
        <end position="1980"/>
    </location>
</feature>
<evidence type="ECO:0000256" key="11">
    <source>
        <dbReference type="PROSITE-ProRule" id="PRU00124"/>
    </source>
</evidence>
<dbReference type="KEGG" id="spu:578975"/>
<feature type="domain" description="CUB" evidence="15">
    <location>
        <begin position="420"/>
        <end position="532"/>
    </location>
</feature>
<dbReference type="InterPro" id="IPR036364">
    <property type="entry name" value="SEA_dom_sf"/>
</dbReference>
<dbReference type="InterPro" id="IPR018114">
    <property type="entry name" value="TRYPSIN_HIS"/>
</dbReference>
<evidence type="ECO:0000256" key="14">
    <source>
        <dbReference type="SAM" id="Phobius"/>
    </source>
</evidence>
<keyword evidence="8 14" id="KW-0472">Membrane</keyword>
<feature type="disulfide bond" evidence="11">
    <location>
        <begin position="558"/>
        <end position="573"/>
    </location>
</feature>
<evidence type="ECO:0000256" key="13">
    <source>
        <dbReference type="SAM" id="MobiDB-lite"/>
    </source>
</evidence>
<dbReference type="PROSITE" id="PS01180">
    <property type="entry name" value="CUB"/>
    <property type="match status" value="10"/>
</dbReference>
<evidence type="ECO:0000313" key="19">
    <source>
        <dbReference type="EnsemblMetazoa" id="XP_030829980"/>
    </source>
</evidence>
<feature type="disulfide bond" evidence="10">
    <location>
        <begin position="3421"/>
        <end position="3462"/>
    </location>
</feature>
<feature type="domain" description="CUB" evidence="15">
    <location>
        <begin position="1990"/>
        <end position="2104"/>
    </location>
</feature>
<dbReference type="GO" id="GO:0005886">
    <property type="term" value="C:plasma membrane"/>
    <property type="evidence" value="ECO:0007669"/>
    <property type="project" value="UniProtKB-SubCell"/>
</dbReference>
<dbReference type="FunFam" id="2.40.10.10:FF:000003">
    <property type="entry name" value="Transmembrane serine protease 3"/>
    <property type="match status" value="5"/>
</dbReference>
<dbReference type="InterPro" id="IPR001314">
    <property type="entry name" value="Peptidase_S1A"/>
</dbReference>
<keyword evidence="9 11" id="KW-1015">Disulfide bond</keyword>
<feature type="disulfide bond" evidence="10">
    <location>
        <begin position="2216"/>
        <end position="2257"/>
    </location>
</feature>
<dbReference type="FunFam" id="1.10.2000.10:FF:000028">
    <property type="match status" value="2"/>
</dbReference>
<dbReference type="GO" id="GO:0004252">
    <property type="term" value="F:serine-type endopeptidase activity"/>
    <property type="evidence" value="ECO:0000318"/>
    <property type="project" value="GO_Central"/>
</dbReference>
<dbReference type="SMART" id="SM00192">
    <property type="entry name" value="LDLa"/>
    <property type="match status" value="5"/>
</dbReference>
<keyword evidence="7 14" id="KW-1133">Transmembrane helix</keyword>
<feature type="disulfide bond" evidence="11">
    <location>
        <begin position="2117"/>
        <end position="2135"/>
    </location>
</feature>
<feature type="disulfide bond" evidence="11">
    <location>
        <begin position="3334"/>
        <end position="3349"/>
    </location>
</feature>
<dbReference type="Gene3D" id="2.60.120.290">
    <property type="entry name" value="Spermadhesin, CUB domain"/>
    <property type="match status" value="10"/>
</dbReference>
<feature type="domain" description="Peptidase S1" evidence="18">
    <location>
        <begin position="1499"/>
        <end position="1739"/>
    </location>
</feature>
<dbReference type="InterPro" id="IPR033116">
    <property type="entry name" value="TRYPSIN_SER"/>
</dbReference>
<dbReference type="InterPro" id="IPR001254">
    <property type="entry name" value="Trypsin_dom"/>
</dbReference>
<feature type="region of interest" description="Disordered" evidence="13">
    <location>
        <begin position="1"/>
        <end position="22"/>
    </location>
</feature>
<evidence type="ECO:0000256" key="3">
    <source>
        <dbReference type="ARBA" id="ARBA00022692"/>
    </source>
</evidence>
<feature type="domain" description="CUB" evidence="15">
    <location>
        <begin position="1079"/>
        <end position="1198"/>
    </location>
</feature>
<evidence type="ECO:0000256" key="7">
    <source>
        <dbReference type="ARBA" id="ARBA00022989"/>
    </source>
</evidence>
<feature type="domain" description="Peptidase S1" evidence="18">
    <location>
        <begin position="712"/>
        <end position="952"/>
    </location>
</feature>
<evidence type="ECO:0000256" key="10">
    <source>
        <dbReference type="PROSITE-ProRule" id="PRU00090"/>
    </source>
</evidence>
<feature type="disulfide bond" evidence="10">
    <location>
        <begin position="645"/>
        <end position="686"/>
    </location>
</feature>
<dbReference type="InterPro" id="IPR036790">
    <property type="entry name" value="Frizzled_dom_sf"/>
</dbReference>
<dbReference type="PROSITE" id="PS50240">
    <property type="entry name" value="TRYPSIN_DOM"/>
    <property type="match status" value="5"/>
</dbReference>
<evidence type="ECO:0000256" key="2">
    <source>
        <dbReference type="ARBA" id="ARBA00022670"/>
    </source>
</evidence>
<feature type="domain" description="FZ" evidence="17">
    <location>
        <begin position="3352"/>
        <end position="3465"/>
    </location>
</feature>
<evidence type="ECO:0000259" key="18">
    <source>
        <dbReference type="PROSITE" id="PS50240"/>
    </source>
</evidence>
<dbReference type="Gene3D" id="1.10.2000.10">
    <property type="entry name" value="Frizzled cysteine-rich domain"/>
    <property type="match status" value="5"/>
</dbReference>
<dbReference type="PROSITE" id="PS00134">
    <property type="entry name" value="TRYPSIN_HIS"/>
    <property type="match status" value="5"/>
</dbReference>
<name>A0A7M7N1R7_STRPU</name>
<dbReference type="InterPro" id="IPR043504">
    <property type="entry name" value="Peptidase_S1_PA_chymotrypsin"/>
</dbReference>
<dbReference type="Pfam" id="PF00089">
    <property type="entry name" value="Trypsin"/>
    <property type="match status" value="5"/>
</dbReference>
<proteinExistence type="predicted"/>
<dbReference type="SUPFAM" id="SSF49854">
    <property type="entry name" value="Spermadhesin, CUB domain"/>
    <property type="match status" value="10"/>
</dbReference>
<feature type="disulfide bond" evidence="10">
    <location>
        <begin position="1432"/>
        <end position="1473"/>
    </location>
</feature>
<organism evidence="19 20">
    <name type="scientific">Strongylocentrotus purpuratus</name>
    <name type="common">Purple sea urchin</name>
    <dbReference type="NCBI Taxonomy" id="7668"/>
    <lineage>
        <taxon>Eukaryota</taxon>
        <taxon>Metazoa</taxon>
        <taxon>Echinodermata</taxon>
        <taxon>Eleutherozoa</taxon>
        <taxon>Echinozoa</taxon>
        <taxon>Echinoidea</taxon>
        <taxon>Euechinoidea</taxon>
        <taxon>Echinacea</taxon>
        <taxon>Camarodonta</taxon>
        <taxon>Echinidea</taxon>
        <taxon>Strongylocentrotidae</taxon>
        <taxon>Strongylocentrotus</taxon>
    </lineage>
</organism>
<evidence type="ECO:0000256" key="4">
    <source>
        <dbReference type="ARBA" id="ARBA00022801"/>
    </source>
</evidence>
<dbReference type="SMART" id="SM00063">
    <property type="entry name" value="FRI"/>
    <property type="match status" value="5"/>
</dbReference>
<evidence type="ECO:0000313" key="20">
    <source>
        <dbReference type="Proteomes" id="UP000007110"/>
    </source>
</evidence>
<dbReference type="GO" id="GO:0051604">
    <property type="term" value="P:protein maturation"/>
    <property type="evidence" value="ECO:0000318"/>
    <property type="project" value="GO_Central"/>
</dbReference>
<dbReference type="Proteomes" id="UP000007110">
    <property type="component" value="Unassembled WGS sequence"/>
</dbReference>
<evidence type="ECO:0000259" key="17">
    <source>
        <dbReference type="PROSITE" id="PS50038"/>
    </source>
</evidence>
<keyword evidence="6" id="KW-0735">Signal-anchor</keyword>
<keyword evidence="3 14" id="KW-0812">Transmembrane</keyword>
<dbReference type="Gene3D" id="4.10.400.10">
    <property type="entry name" value="Low-density Lipoprotein Receptor"/>
    <property type="match status" value="3"/>
</dbReference>
<dbReference type="RefSeq" id="XP_030829980.1">
    <property type="nucleotide sequence ID" value="XM_030974120.1"/>
</dbReference>
<dbReference type="InterPro" id="IPR000859">
    <property type="entry name" value="CUB_dom"/>
</dbReference>
<dbReference type="Pfam" id="PF01390">
    <property type="entry name" value="SEA"/>
    <property type="match status" value="1"/>
</dbReference>
<evidence type="ECO:0000256" key="9">
    <source>
        <dbReference type="ARBA" id="ARBA00023157"/>
    </source>
</evidence>
<feature type="disulfide bond" evidence="11">
    <location>
        <begin position="546"/>
        <end position="564"/>
    </location>
</feature>
<feature type="domain" description="SEA" evidence="16">
    <location>
        <begin position="180"/>
        <end position="301"/>
    </location>
</feature>
<feature type="compositionally biased region" description="Polar residues" evidence="13">
    <location>
        <begin position="385"/>
        <end position="399"/>
    </location>
</feature>
<dbReference type="InterPro" id="IPR020067">
    <property type="entry name" value="Frizzled_dom"/>
</dbReference>
<dbReference type="SUPFAM" id="SSF82671">
    <property type="entry name" value="SEA domain"/>
    <property type="match status" value="1"/>
</dbReference>
<evidence type="ECO:0000256" key="1">
    <source>
        <dbReference type="ARBA" id="ARBA00004401"/>
    </source>
</evidence>
<dbReference type="InterPro" id="IPR035914">
    <property type="entry name" value="Sperma_CUB_dom_sf"/>
</dbReference>
<dbReference type="PANTHER" id="PTHR24252">
    <property type="entry name" value="ACROSIN-RELATED"/>
    <property type="match status" value="1"/>
</dbReference>
<feature type="domain" description="Peptidase S1" evidence="18">
    <location>
        <begin position="2283"/>
        <end position="2516"/>
    </location>
</feature>
<dbReference type="CDD" id="cd00112">
    <property type="entry name" value="LDLa"/>
    <property type="match status" value="5"/>
</dbReference>
<keyword evidence="20" id="KW-1185">Reference proteome</keyword>
<evidence type="ECO:0000259" key="15">
    <source>
        <dbReference type="PROSITE" id="PS01180"/>
    </source>
</evidence>
<dbReference type="PANTHER" id="PTHR24252:SF7">
    <property type="entry name" value="HYALIN"/>
    <property type="match status" value="1"/>
</dbReference>
<dbReference type="GO" id="GO:0006508">
    <property type="term" value="P:proteolysis"/>
    <property type="evidence" value="ECO:0007669"/>
    <property type="project" value="UniProtKB-KW"/>
</dbReference>
<feature type="domain" description="Peptidase S1" evidence="18">
    <location>
        <begin position="3068"/>
        <end position="3301"/>
    </location>
</feature>
<feature type="disulfide bond" evidence="11">
    <location>
        <begin position="2902"/>
        <end position="2920"/>
    </location>
</feature>
<keyword evidence="2 12" id="KW-0645">Protease</keyword>
<feature type="disulfide bond" evidence="11">
    <location>
        <begin position="2914"/>
        <end position="2929"/>
    </location>
</feature>
<feature type="domain" description="CUB" evidence="15">
    <location>
        <begin position="2775"/>
        <end position="2889"/>
    </location>
</feature>
<feature type="disulfide bond" evidence="11">
    <location>
        <begin position="1345"/>
        <end position="1360"/>
    </location>
</feature>
<dbReference type="InterPro" id="IPR000082">
    <property type="entry name" value="SEA_dom"/>
</dbReference>
<dbReference type="CDD" id="cd00190">
    <property type="entry name" value="Tryp_SPc"/>
    <property type="match status" value="5"/>
</dbReference>
<feature type="domain" description="CUB" evidence="15">
    <location>
        <begin position="2545"/>
        <end position="2644"/>
    </location>
</feature>
<dbReference type="SUPFAM" id="SSF50494">
    <property type="entry name" value="Trypsin-like serine proteases"/>
    <property type="match status" value="5"/>
</dbReference>
<dbReference type="PROSITE" id="PS00135">
    <property type="entry name" value="TRYPSIN_SER"/>
    <property type="match status" value="5"/>
</dbReference>
<reference evidence="19" key="2">
    <citation type="submission" date="2021-01" db="UniProtKB">
        <authorList>
            <consortium name="EnsemblMetazoa"/>
        </authorList>
    </citation>
    <scope>IDENTIFICATION</scope>
</reference>
<feature type="disulfide bond" evidence="11">
    <location>
        <begin position="3322"/>
        <end position="3340"/>
    </location>
</feature>
<feature type="disulfide bond" evidence="10">
    <location>
        <begin position="3001"/>
        <end position="3042"/>
    </location>
</feature>
<dbReference type="InterPro" id="IPR009003">
    <property type="entry name" value="Peptidase_S1_PA"/>
</dbReference>
<dbReference type="Pfam" id="PF01392">
    <property type="entry name" value="Fz"/>
    <property type="match status" value="5"/>
</dbReference>
<feature type="disulfide bond" evidence="11">
    <location>
        <begin position="2129"/>
        <end position="2144"/>
    </location>
</feature>
<feature type="transmembrane region" description="Helical" evidence="14">
    <location>
        <begin position="132"/>
        <end position="157"/>
    </location>
</feature>
<feature type="domain" description="CUB" evidence="15">
    <location>
        <begin position="1730"/>
        <end position="1859"/>
    </location>
</feature>
<dbReference type="PROSITE" id="PS50024">
    <property type="entry name" value="SEA"/>
    <property type="match status" value="1"/>
</dbReference>
<keyword evidence="5 12" id="KW-0720">Serine protease</keyword>
<feature type="domain" description="FZ" evidence="17">
    <location>
        <begin position="1363"/>
        <end position="1476"/>
    </location>
</feature>
<evidence type="ECO:0000256" key="8">
    <source>
        <dbReference type="ARBA" id="ARBA00023136"/>
    </source>
</evidence>